<sequence>MVSSPVRPAALCSACLRASPGFAEYRACISFLRS</sequence>
<organism evidence="1">
    <name type="scientific">gut metagenome</name>
    <dbReference type="NCBI Taxonomy" id="749906"/>
    <lineage>
        <taxon>unclassified sequences</taxon>
        <taxon>metagenomes</taxon>
        <taxon>organismal metagenomes</taxon>
    </lineage>
</organism>
<proteinExistence type="predicted"/>
<protein>
    <submittedName>
        <fullName evidence="1">Secreted protein</fullName>
    </submittedName>
</protein>
<accession>J9FLA5</accession>
<gene>
    <name evidence="1" type="ORF">EVA_16690</name>
</gene>
<name>J9FLA5_9ZZZZ</name>
<reference evidence="1" key="1">
    <citation type="journal article" date="2012" name="PLoS ONE">
        <title>Gene sets for utilization of primary and secondary nutrition supplies in the distal gut of endangered iberian lynx.</title>
        <authorList>
            <person name="Alcaide M."/>
            <person name="Messina E."/>
            <person name="Richter M."/>
            <person name="Bargiela R."/>
            <person name="Peplies J."/>
            <person name="Huws S.A."/>
            <person name="Newbold C.J."/>
            <person name="Golyshin P.N."/>
            <person name="Simon M.A."/>
            <person name="Lopez G."/>
            <person name="Yakimov M.M."/>
            <person name="Ferrer M."/>
        </authorList>
    </citation>
    <scope>NUCLEOTIDE SEQUENCE</scope>
</reference>
<dbReference type="AlphaFoldDB" id="J9FLA5"/>
<comment type="caution">
    <text evidence="1">The sequence shown here is derived from an EMBL/GenBank/DDBJ whole genome shotgun (WGS) entry which is preliminary data.</text>
</comment>
<evidence type="ECO:0000313" key="1">
    <source>
        <dbReference type="EMBL" id="EJW95203.1"/>
    </source>
</evidence>
<dbReference type="EMBL" id="AMCI01005937">
    <property type="protein sequence ID" value="EJW95203.1"/>
    <property type="molecule type" value="Genomic_DNA"/>
</dbReference>